<dbReference type="Pfam" id="PF05901">
    <property type="entry name" value="Excalibur"/>
    <property type="match status" value="1"/>
</dbReference>
<dbReference type="SMART" id="SM00894">
    <property type="entry name" value="Excalibur"/>
    <property type="match status" value="1"/>
</dbReference>
<dbReference type="EMBL" id="WHPC01000021">
    <property type="protein sequence ID" value="MPV36919.1"/>
    <property type="molecule type" value="Genomic_DNA"/>
</dbReference>
<dbReference type="InterPro" id="IPR008613">
    <property type="entry name" value="Excalibur_Ca-bd_domain"/>
</dbReference>
<gene>
    <name evidence="3" type="ORF">GB881_07600</name>
</gene>
<dbReference type="Pfam" id="PF07510">
    <property type="entry name" value="GmrSD_C"/>
    <property type="match status" value="1"/>
</dbReference>
<feature type="compositionally biased region" description="Low complexity" evidence="1">
    <location>
        <begin position="197"/>
        <end position="223"/>
    </location>
</feature>
<dbReference type="AlphaFoldDB" id="A0A6N7EFN0"/>
<dbReference type="PANTHER" id="PTHR24094">
    <property type="entry name" value="SECRETED PROTEIN"/>
    <property type="match status" value="1"/>
</dbReference>
<reference evidence="3 4" key="1">
    <citation type="submission" date="2019-10" db="EMBL/GenBank/DDBJ databases">
        <title>Georgenia wutianyii sp. nov. and Georgenia yuyongxinii sp. nov. isolated from plateau pika (Ochotona curzoniae) in the Qinghai-Tibet plateau of China.</title>
        <authorList>
            <person name="Tian Z."/>
        </authorList>
    </citation>
    <scope>NUCLEOTIDE SEQUENCE [LARGE SCALE GENOMIC DNA]</scope>
    <source>
        <strain evidence="3 4">JCM 19765</strain>
    </source>
</reference>
<name>A0A6N7EFN0_9MICO</name>
<dbReference type="OrthoDB" id="5196645at2"/>
<evidence type="ECO:0000313" key="4">
    <source>
        <dbReference type="Proteomes" id="UP000437709"/>
    </source>
</evidence>
<dbReference type="PANTHER" id="PTHR24094:SF15">
    <property type="entry name" value="AMP-DEPENDENT SYNTHETASE_LIGASE DOMAIN-CONTAINING PROTEIN-RELATED"/>
    <property type="match status" value="1"/>
</dbReference>
<evidence type="ECO:0000313" key="3">
    <source>
        <dbReference type="EMBL" id="MPV36919.1"/>
    </source>
</evidence>
<evidence type="ECO:0000256" key="1">
    <source>
        <dbReference type="SAM" id="MobiDB-lite"/>
    </source>
</evidence>
<feature type="compositionally biased region" description="Basic and acidic residues" evidence="1">
    <location>
        <begin position="224"/>
        <end position="233"/>
    </location>
</feature>
<feature type="region of interest" description="Disordered" evidence="1">
    <location>
        <begin position="197"/>
        <end position="263"/>
    </location>
</feature>
<dbReference type="InterPro" id="IPR011089">
    <property type="entry name" value="GmrSD_C"/>
</dbReference>
<evidence type="ECO:0000259" key="2">
    <source>
        <dbReference type="SMART" id="SM00894"/>
    </source>
</evidence>
<proteinExistence type="predicted"/>
<accession>A0A6N7EFN0</accession>
<protein>
    <submittedName>
        <fullName evidence="3">DUF1524 domain-containing protein</fullName>
    </submittedName>
</protein>
<dbReference type="Proteomes" id="UP000437709">
    <property type="component" value="Unassembled WGS sequence"/>
</dbReference>
<comment type="caution">
    <text evidence="3">The sequence shown here is derived from an EMBL/GenBank/DDBJ whole genome shotgun (WGS) entry which is preliminary data.</text>
</comment>
<sequence length="263" mass="28090">MAAVADLEVKGRAPKTGYDRDLFAYREYDQDRNGCDIRNDILRRDLADLVTGVGTNGCVVETGTLDDPYSGTPIAFTRGSSTSGQVQIDHVVALSDAWQKGAQSWDVTTMREFGNDPLNLLAADGPLNAQKGDGDAATWLPPNKVFRCGYVARQVAVKREYDLWLTEAERDAMVRVLGDCPAQELPSRETAPLMPELAAPSPAAPAPAVEAPAPAADAAGAQDPRFDSCKDAKAAGYGPYVSGVDPEYGWYRDGDSDGTVCEG</sequence>
<organism evidence="3 4">
    <name type="scientific">Georgenia subflava</name>
    <dbReference type="NCBI Taxonomy" id="1622177"/>
    <lineage>
        <taxon>Bacteria</taxon>
        <taxon>Bacillati</taxon>
        <taxon>Actinomycetota</taxon>
        <taxon>Actinomycetes</taxon>
        <taxon>Micrococcales</taxon>
        <taxon>Bogoriellaceae</taxon>
        <taxon>Georgenia</taxon>
    </lineage>
</organism>
<feature type="domain" description="Excalibur calcium-binding" evidence="2">
    <location>
        <begin position="225"/>
        <end position="262"/>
    </location>
</feature>
<keyword evidence="4" id="KW-1185">Reference proteome</keyword>